<proteinExistence type="predicted"/>
<sequence length="94" mass="10426">MCWSCNPYCGGCKPPKDKPKKCESCGLYNSPQLTTCKKCGADLPPTPKRPTVMCLYIGELCANPCNRHKKPPQDGKLKTCRWHTPAQGETISKQ</sequence>
<evidence type="ECO:0008006" key="3">
    <source>
        <dbReference type="Google" id="ProtNLM"/>
    </source>
</evidence>
<evidence type="ECO:0000313" key="2">
    <source>
        <dbReference type="Proteomes" id="UP000216052"/>
    </source>
</evidence>
<dbReference type="Proteomes" id="UP000216052">
    <property type="component" value="Chromosome"/>
</dbReference>
<dbReference type="EMBL" id="CP155571">
    <property type="protein sequence ID" value="XFO71210.1"/>
    <property type="molecule type" value="Genomic_DNA"/>
</dbReference>
<protein>
    <recommendedName>
        <fullName evidence="3">Double zinc ribbon</fullName>
    </recommendedName>
</protein>
<evidence type="ECO:0000313" key="1">
    <source>
        <dbReference type="EMBL" id="XFO71210.1"/>
    </source>
</evidence>
<name>A0ABZ3IYY3_SPOA4</name>
<keyword evidence="2" id="KW-1185">Reference proteome</keyword>
<organism evidence="1 2">
    <name type="scientific">Sporomusa acidovorans (strain ATCC 49682 / DSM 3132 / Mol)</name>
    <dbReference type="NCBI Taxonomy" id="1123286"/>
    <lineage>
        <taxon>Bacteria</taxon>
        <taxon>Bacillati</taxon>
        <taxon>Bacillota</taxon>
        <taxon>Negativicutes</taxon>
        <taxon>Selenomonadales</taxon>
        <taxon>Sporomusaceae</taxon>
        <taxon>Sporomusa</taxon>
    </lineage>
</organism>
<reference evidence="1" key="1">
    <citation type="submission" date="2024-05" db="EMBL/GenBank/DDBJ databases">
        <title>Isolation and characterization of Sporomusa carbonis sp. nov., a carboxydotrophic hydrogenogen in the genus of Sporomusa isolated from a charcoal burning pile.</title>
        <authorList>
            <person name="Boeer T."/>
            <person name="Rosenbaum F."/>
            <person name="Eysell L."/>
            <person name="Mueller V."/>
            <person name="Daniel R."/>
            <person name="Poehlein A."/>
        </authorList>
    </citation>
    <scope>NUCLEOTIDE SEQUENCE [LARGE SCALE GENOMIC DNA]</scope>
    <source>
        <strain evidence="1">DSM 3132</strain>
    </source>
</reference>
<accession>A0ABZ3IYY3</accession>
<gene>
    <name evidence="1" type="ORF">SPACI_012250</name>
</gene>